<proteinExistence type="predicted"/>
<protein>
    <submittedName>
        <fullName evidence="1">Uncharacterized protein</fullName>
    </submittedName>
</protein>
<dbReference type="EMBL" id="KV454540">
    <property type="protein sequence ID" value="ODV67769.1"/>
    <property type="molecule type" value="Genomic_DNA"/>
</dbReference>
<evidence type="ECO:0000313" key="1">
    <source>
        <dbReference type="EMBL" id="ODV67769.1"/>
    </source>
</evidence>
<organism evidence="1 2">
    <name type="scientific">Hyphopichia burtonii NRRL Y-1933</name>
    <dbReference type="NCBI Taxonomy" id="984485"/>
    <lineage>
        <taxon>Eukaryota</taxon>
        <taxon>Fungi</taxon>
        <taxon>Dikarya</taxon>
        <taxon>Ascomycota</taxon>
        <taxon>Saccharomycotina</taxon>
        <taxon>Pichiomycetes</taxon>
        <taxon>Debaryomycetaceae</taxon>
        <taxon>Hyphopichia</taxon>
    </lineage>
</organism>
<name>A0A1E4RKH6_9ASCO</name>
<dbReference type="RefSeq" id="XP_020076836.1">
    <property type="nucleotide sequence ID" value="XM_020221087.1"/>
</dbReference>
<evidence type="ECO:0000313" key="2">
    <source>
        <dbReference type="Proteomes" id="UP000095085"/>
    </source>
</evidence>
<keyword evidence="2" id="KW-1185">Reference proteome</keyword>
<dbReference type="Proteomes" id="UP000095085">
    <property type="component" value="Unassembled WGS sequence"/>
</dbReference>
<reference evidence="2" key="1">
    <citation type="submission" date="2016-05" db="EMBL/GenBank/DDBJ databases">
        <title>Comparative genomics of biotechnologically important yeasts.</title>
        <authorList>
            <consortium name="DOE Joint Genome Institute"/>
            <person name="Riley R."/>
            <person name="Haridas S."/>
            <person name="Wolfe K.H."/>
            <person name="Lopes M.R."/>
            <person name="Hittinger C.T."/>
            <person name="Goker M."/>
            <person name="Salamov A."/>
            <person name="Wisecaver J."/>
            <person name="Long T.M."/>
            <person name="Aerts A.L."/>
            <person name="Barry K."/>
            <person name="Choi C."/>
            <person name="Clum A."/>
            <person name="Coughlan A.Y."/>
            <person name="Deshpande S."/>
            <person name="Douglass A.P."/>
            <person name="Hanson S.J."/>
            <person name="Klenk H.-P."/>
            <person name="Labutti K."/>
            <person name="Lapidus A."/>
            <person name="Lindquist E."/>
            <person name="Lipzen A."/>
            <person name="Meier-Kolthoff J.P."/>
            <person name="Ohm R.A."/>
            <person name="Otillar R.P."/>
            <person name="Pangilinan J."/>
            <person name="Peng Y."/>
            <person name="Rokas A."/>
            <person name="Rosa C.A."/>
            <person name="Scheuner C."/>
            <person name="Sibirny A.A."/>
            <person name="Slot J.C."/>
            <person name="Stielow J.B."/>
            <person name="Sun H."/>
            <person name="Kurtzman C.P."/>
            <person name="Blackwell M."/>
            <person name="Grigoriev I.V."/>
            <person name="Jeffries T.W."/>
        </authorList>
    </citation>
    <scope>NUCLEOTIDE SEQUENCE [LARGE SCALE GENOMIC DNA]</scope>
    <source>
        <strain evidence="2">NRRL Y-1933</strain>
    </source>
</reference>
<accession>A0A1E4RKH6</accession>
<sequence length="97" mass="11195">MSNIVLINWSQKPIKFLNEYYKNHEYAPGCLWSILVIGLQAKNKDSQNLIMEFLMTLSRFNLEQVDILISAFNILWLDPSQSDVAKSMLKSNIGFVL</sequence>
<dbReference type="GeneID" id="30995637"/>
<gene>
    <name evidence="1" type="ORF">HYPBUDRAFT_152560</name>
</gene>
<dbReference type="AlphaFoldDB" id="A0A1E4RKH6"/>